<dbReference type="EC" id="2.4.1.17" evidence="6"/>
<organism evidence="7 8">
    <name type="scientific">Steinernema hermaphroditum</name>
    <dbReference type="NCBI Taxonomy" id="289476"/>
    <lineage>
        <taxon>Eukaryota</taxon>
        <taxon>Metazoa</taxon>
        <taxon>Ecdysozoa</taxon>
        <taxon>Nematoda</taxon>
        <taxon>Chromadorea</taxon>
        <taxon>Rhabditida</taxon>
        <taxon>Tylenchina</taxon>
        <taxon>Panagrolaimomorpha</taxon>
        <taxon>Strongyloidoidea</taxon>
        <taxon>Steinernematidae</taxon>
        <taxon>Steinernema</taxon>
    </lineage>
</organism>
<keyword evidence="6" id="KW-0732">Signal</keyword>
<comment type="subcellular location">
    <subcellularLocation>
        <location evidence="6">Membrane</location>
        <topology evidence="6">Single-pass membrane protein</topology>
    </subcellularLocation>
</comment>
<evidence type="ECO:0000256" key="3">
    <source>
        <dbReference type="ARBA" id="ARBA00022679"/>
    </source>
</evidence>
<dbReference type="SUPFAM" id="SSF53756">
    <property type="entry name" value="UDP-Glycosyltransferase/glycogen phosphorylase"/>
    <property type="match status" value="1"/>
</dbReference>
<gene>
    <name evidence="7" type="ORF">QR680_016653</name>
</gene>
<comment type="similarity">
    <text evidence="1 5">Belongs to the UDP-glycosyltransferase family.</text>
</comment>
<protein>
    <recommendedName>
        <fullName evidence="6">UDP-glucuronosyltransferase</fullName>
        <ecNumber evidence="6">2.4.1.17</ecNumber>
    </recommendedName>
</protein>
<keyword evidence="2 5" id="KW-0328">Glycosyltransferase</keyword>
<dbReference type="Gene3D" id="3.40.50.2000">
    <property type="entry name" value="Glycogen Phosphorylase B"/>
    <property type="match status" value="1"/>
</dbReference>
<name>A0AA39HBV5_9BILA</name>
<dbReference type="EMBL" id="JAUCMV010000004">
    <property type="protein sequence ID" value="KAK0402981.1"/>
    <property type="molecule type" value="Genomic_DNA"/>
</dbReference>
<dbReference type="InterPro" id="IPR002213">
    <property type="entry name" value="UDP_glucos_trans"/>
</dbReference>
<evidence type="ECO:0000256" key="1">
    <source>
        <dbReference type="ARBA" id="ARBA00009995"/>
    </source>
</evidence>
<dbReference type="AlphaFoldDB" id="A0AA39HBV5"/>
<keyword evidence="8" id="KW-1185">Reference proteome</keyword>
<dbReference type="PANTHER" id="PTHR48043:SF145">
    <property type="entry name" value="FI06409P-RELATED"/>
    <property type="match status" value="1"/>
</dbReference>
<evidence type="ECO:0000313" key="8">
    <source>
        <dbReference type="Proteomes" id="UP001175271"/>
    </source>
</evidence>
<dbReference type="GO" id="GO:0015020">
    <property type="term" value="F:glucuronosyltransferase activity"/>
    <property type="evidence" value="ECO:0007669"/>
    <property type="project" value="UniProtKB-EC"/>
</dbReference>
<keyword evidence="3 5" id="KW-0808">Transferase</keyword>
<comment type="catalytic activity">
    <reaction evidence="4 6">
        <text>glucuronate acceptor + UDP-alpha-D-glucuronate = acceptor beta-D-glucuronoside + UDP + H(+)</text>
        <dbReference type="Rhea" id="RHEA:21032"/>
        <dbReference type="ChEBI" id="CHEBI:15378"/>
        <dbReference type="ChEBI" id="CHEBI:58052"/>
        <dbReference type="ChEBI" id="CHEBI:58223"/>
        <dbReference type="ChEBI" id="CHEBI:132367"/>
        <dbReference type="ChEBI" id="CHEBI:132368"/>
        <dbReference type="EC" id="2.4.1.17"/>
    </reaction>
</comment>
<dbReference type="PANTHER" id="PTHR48043">
    <property type="entry name" value="EG:EG0003.4 PROTEIN-RELATED"/>
    <property type="match status" value="1"/>
</dbReference>
<dbReference type="PROSITE" id="PS00375">
    <property type="entry name" value="UDPGT"/>
    <property type="match status" value="1"/>
</dbReference>
<evidence type="ECO:0000313" key="7">
    <source>
        <dbReference type="EMBL" id="KAK0402981.1"/>
    </source>
</evidence>
<dbReference type="InterPro" id="IPR035595">
    <property type="entry name" value="UDP_glycos_trans_CS"/>
</dbReference>
<dbReference type="GO" id="GO:0016020">
    <property type="term" value="C:membrane"/>
    <property type="evidence" value="ECO:0007669"/>
    <property type="project" value="UniProtKB-SubCell"/>
</dbReference>
<keyword evidence="6" id="KW-0812">Transmembrane</keyword>
<sequence length="529" mass="60169">MVAHLLHVTLLLGVLASQLDAYKIAVFTRDMANSHVIWHKRVSEALAKAGHNVTMIKLVGFHWSKKQQIPIDPSVTVWNVGNGSAVTSEYGRIHSEMAFTDSTIFGNTMRHFMNHMMKNMQDNCEQLITNKPFLEQLKAEKFDVAFVQMFEACPIGLVHHARIPAWIWLNAGQLLDNIANVMGVPQPASYVPAMMFDMKDEMTFMERAQNLVVGSLMSPFWKWRAIDPITRLYRKHIDPNFPDIAALGAECSLVMVNSNEMYEIPRPTLHKIVNIGGLGMEKKDAKELTGDFKRIVDGAENVVLFSFGSIANASAMPESWKRAFMTVFSRFPDHEFILRYVDHDMDAFKPPNVHLFKWIPQSDLLQHPKTRAMISHGGYNSLQETINAGKPIVTIPLFADQKRNGRLAEKHGIGYYLHKATLTEETLQKAVETILRHPSYAVKARRMQQMVEKKPIKADELLVKWTEFLAEFQLLPNLVPYGTKLSFIIYHNLDVLAALAGILISVIFIPVLLLRCLCCRQRPRKLKIN</sequence>
<dbReference type="InterPro" id="IPR050271">
    <property type="entry name" value="UDP-glycosyltransferase"/>
</dbReference>
<proteinExistence type="inferred from homology"/>
<comment type="caution">
    <text evidence="7">The sequence shown here is derived from an EMBL/GenBank/DDBJ whole genome shotgun (WGS) entry which is preliminary data.</text>
</comment>
<dbReference type="Pfam" id="PF00201">
    <property type="entry name" value="UDPGT"/>
    <property type="match status" value="1"/>
</dbReference>
<feature type="signal peptide" evidence="6">
    <location>
        <begin position="1"/>
        <end position="21"/>
    </location>
</feature>
<feature type="transmembrane region" description="Helical" evidence="6">
    <location>
        <begin position="495"/>
        <end position="517"/>
    </location>
</feature>
<reference evidence="7" key="1">
    <citation type="submission" date="2023-06" db="EMBL/GenBank/DDBJ databases">
        <title>Genomic analysis of the entomopathogenic nematode Steinernema hermaphroditum.</title>
        <authorList>
            <person name="Schwarz E.M."/>
            <person name="Heppert J.K."/>
            <person name="Baniya A."/>
            <person name="Schwartz H.T."/>
            <person name="Tan C.-H."/>
            <person name="Antoshechkin I."/>
            <person name="Sternberg P.W."/>
            <person name="Goodrich-Blair H."/>
            <person name="Dillman A.R."/>
        </authorList>
    </citation>
    <scope>NUCLEOTIDE SEQUENCE</scope>
    <source>
        <strain evidence="7">PS9179</strain>
        <tissue evidence="7">Whole animal</tissue>
    </source>
</reference>
<dbReference type="Proteomes" id="UP001175271">
    <property type="component" value="Unassembled WGS sequence"/>
</dbReference>
<dbReference type="FunFam" id="3.40.50.2000:FF:000021">
    <property type="entry name" value="UDP-glucuronosyltransferase"/>
    <property type="match status" value="1"/>
</dbReference>
<feature type="chain" id="PRO_5041484564" description="UDP-glucuronosyltransferase" evidence="6">
    <location>
        <begin position="22"/>
        <end position="529"/>
    </location>
</feature>
<evidence type="ECO:0000256" key="6">
    <source>
        <dbReference type="RuleBase" id="RU362059"/>
    </source>
</evidence>
<evidence type="ECO:0000256" key="4">
    <source>
        <dbReference type="ARBA" id="ARBA00047475"/>
    </source>
</evidence>
<evidence type="ECO:0000256" key="2">
    <source>
        <dbReference type="ARBA" id="ARBA00022676"/>
    </source>
</evidence>
<accession>A0AA39HBV5</accession>
<dbReference type="CDD" id="cd03784">
    <property type="entry name" value="GT1_Gtf-like"/>
    <property type="match status" value="1"/>
</dbReference>
<keyword evidence="6" id="KW-0472">Membrane</keyword>
<evidence type="ECO:0000256" key="5">
    <source>
        <dbReference type="RuleBase" id="RU003718"/>
    </source>
</evidence>
<keyword evidence="6" id="KW-1133">Transmembrane helix</keyword>